<protein>
    <recommendedName>
        <fullName evidence="5">RNase H type-1 domain-containing protein</fullName>
    </recommendedName>
</protein>
<dbReference type="EMBL" id="QJKJ01004875">
    <property type="protein sequence ID" value="RDX92394.1"/>
    <property type="molecule type" value="Genomic_DNA"/>
</dbReference>
<dbReference type="InterPro" id="IPR002156">
    <property type="entry name" value="RNaseH_domain"/>
</dbReference>
<dbReference type="Proteomes" id="UP000257109">
    <property type="component" value="Unassembled WGS sequence"/>
</dbReference>
<sequence>MRLAKELEAKVLTAKSDLKLITGQVSGEYQARDPQLVRYLDRTTKLVAAFEKFTLHHVPKEQNKRTDLLLKLKRGVQKSIIHESIDRPTIEEPDVGCVEDRITWMSPLMVYLRDEIKPEDPTKAKKLIKEAARYIIIGGKLYRRGFSFLLLRCIEGEEARYMIRKVHEGLSGSHIGGWALASKIAKVGYYWPTLKGDCMDYVRRCDNCQKFVEVGNVPPEQLHAITSPWSFHKWVGSIPRSSRPKAPPSEKGRTRKYIKSRKHTVGGHMGTQLRL</sequence>
<feature type="domain" description="RNase H type-1" evidence="1">
    <location>
        <begin position="1"/>
        <end position="69"/>
    </location>
</feature>
<gene>
    <name evidence="3" type="ORF">CR513_25481</name>
</gene>
<dbReference type="AlphaFoldDB" id="A0A371GPG1"/>
<name>A0A371GPG1_MUCPR</name>
<dbReference type="Pfam" id="PF17921">
    <property type="entry name" value="Integrase_H2C2"/>
    <property type="match status" value="1"/>
</dbReference>
<dbReference type="Pfam" id="PF13456">
    <property type="entry name" value="RVT_3"/>
    <property type="match status" value="1"/>
</dbReference>
<dbReference type="PANTHER" id="PTHR48475">
    <property type="entry name" value="RIBONUCLEASE H"/>
    <property type="match status" value="1"/>
</dbReference>
<evidence type="ECO:0000313" key="3">
    <source>
        <dbReference type="EMBL" id="RDX92394.1"/>
    </source>
</evidence>
<dbReference type="GO" id="GO:0003676">
    <property type="term" value="F:nucleic acid binding"/>
    <property type="evidence" value="ECO:0007669"/>
    <property type="project" value="InterPro"/>
</dbReference>
<evidence type="ECO:0000259" key="1">
    <source>
        <dbReference type="Pfam" id="PF13456"/>
    </source>
</evidence>
<organism evidence="3 4">
    <name type="scientific">Mucuna pruriens</name>
    <name type="common">Velvet bean</name>
    <name type="synonym">Dolichos pruriens</name>
    <dbReference type="NCBI Taxonomy" id="157652"/>
    <lineage>
        <taxon>Eukaryota</taxon>
        <taxon>Viridiplantae</taxon>
        <taxon>Streptophyta</taxon>
        <taxon>Embryophyta</taxon>
        <taxon>Tracheophyta</taxon>
        <taxon>Spermatophyta</taxon>
        <taxon>Magnoliopsida</taxon>
        <taxon>eudicotyledons</taxon>
        <taxon>Gunneridae</taxon>
        <taxon>Pentapetalae</taxon>
        <taxon>rosids</taxon>
        <taxon>fabids</taxon>
        <taxon>Fabales</taxon>
        <taxon>Fabaceae</taxon>
        <taxon>Papilionoideae</taxon>
        <taxon>50 kb inversion clade</taxon>
        <taxon>NPAAA clade</taxon>
        <taxon>indigoferoid/millettioid clade</taxon>
        <taxon>Phaseoleae</taxon>
        <taxon>Mucuna</taxon>
    </lineage>
</organism>
<dbReference type="InterPro" id="IPR036397">
    <property type="entry name" value="RNaseH_sf"/>
</dbReference>
<keyword evidence="4" id="KW-1185">Reference proteome</keyword>
<feature type="domain" description="Integrase zinc-binding" evidence="2">
    <location>
        <begin position="158"/>
        <end position="210"/>
    </location>
</feature>
<dbReference type="Gene3D" id="1.10.340.70">
    <property type="match status" value="1"/>
</dbReference>
<dbReference type="PANTHER" id="PTHR48475:SF2">
    <property type="entry name" value="RIBONUCLEASE H"/>
    <property type="match status" value="1"/>
</dbReference>
<evidence type="ECO:0000313" key="4">
    <source>
        <dbReference type="Proteomes" id="UP000257109"/>
    </source>
</evidence>
<accession>A0A371GPG1</accession>
<dbReference type="InterPro" id="IPR041588">
    <property type="entry name" value="Integrase_H2C2"/>
</dbReference>
<reference evidence="3" key="1">
    <citation type="submission" date="2018-05" db="EMBL/GenBank/DDBJ databases">
        <title>Draft genome of Mucuna pruriens seed.</title>
        <authorList>
            <person name="Nnadi N.E."/>
            <person name="Vos R."/>
            <person name="Hasami M.H."/>
            <person name="Devisetty U.K."/>
            <person name="Aguiy J.C."/>
        </authorList>
    </citation>
    <scope>NUCLEOTIDE SEQUENCE [LARGE SCALE GENOMIC DNA]</scope>
    <source>
        <strain evidence="3">JCA_2017</strain>
    </source>
</reference>
<dbReference type="GO" id="GO:0004523">
    <property type="term" value="F:RNA-DNA hybrid ribonuclease activity"/>
    <property type="evidence" value="ECO:0007669"/>
    <property type="project" value="InterPro"/>
</dbReference>
<comment type="caution">
    <text evidence="3">The sequence shown here is derived from an EMBL/GenBank/DDBJ whole genome shotgun (WGS) entry which is preliminary data.</text>
</comment>
<feature type="non-terminal residue" evidence="3">
    <location>
        <position position="1"/>
    </location>
</feature>
<evidence type="ECO:0000259" key="2">
    <source>
        <dbReference type="Pfam" id="PF17921"/>
    </source>
</evidence>
<evidence type="ECO:0008006" key="5">
    <source>
        <dbReference type="Google" id="ProtNLM"/>
    </source>
</evidence>
<dbReference type="OrthoDB" id="1934387at2759"/>
<dbReference type="Gene3D" id="3.30.420.10">
    <property type="entry name" value="Ribonuclease H-like superfamily/Ribonuclease H"/>
    <property type="match status" value="1"/>
</dbReference>
<proteinExistence type="predicted"/>